<dbReference type="Gene3D" id="3.30.70.3490">
    <property type="match status" value="1"/>
</dbReference>
<dbReference type="InterPro" id="IPR037239">
    <property type="entry name" value="OSBP_sf"/>
</dbReference>
<evidence type="ECO:0000256" key="4">
    <source>
        <dbReference type="ARBA" id="ARBA00023121"/>
    </source>
</evidence>
<dbReference type="GO" id="GO:0032934">
    <property type="term" value="F:sterol binding"/>
    <property type="evidence" value="ECO:0007669"/>
    <property type="project" value="TreeGrafter"/>
</dbReference>
<evidence type="ECO:0000256" key="1">
    <source>
        <dbReference type="ARBA" id="ARBA00003361"/>
    </source>
</evidence>
<dbReference type="Proteomes" id="UP000813462">
    <property type="component" value="Unassembled WGS sequence"/>
</dbReference>
<evidence type="ECO:0000256" key="3">
    <source>
        <dbReference type="ARBA" id="ARBA00023055"/>
    </source>
</evidence>
<dbReference type="GO" id="GO:0006869">
    <property type="term" value="P:lipid transport"/>
    <property type="evidence" value="ECO:0007669"/>
    <property type="project" value="UniProtKB-KW"/>
</dbReference>
<keyword evidence="4" id="KW-0446">Lipid-binding</keyword>
<keyword evidence="3" id="KW-0813">Transport</keyword>
<dbReference type="PROSITE" id="PS01013">
    <property type="entry name" value="OSBP"/>
    <property type="match status" value="1"/>
</dbReference>
<evidence type="ECO:0000313" key="6">
    <source>
        <dbReference type="EMBL" id="KAH7544721.1"/>
    </source>
</evidence>
<evidence type="ECO:0008006" key="8">
    <source>
        <dbReference type="Google" id="ProtNLM"/>
    </source>
</evidence>
<dbReference type="PANTHER" id="PTHR10972">
    <property type="entry name" value="OXYSTEROL-BINDING PROTEIN-RELATED"/>
    <property type="match status" value="1"/>
</dbReference>
<dbReference type="Pfam" id="PF01237">
    <property type="entry name" value="Oxysterol_BP"/>
    <property type="match status" value="1"/>
</dbReference>
<name>A0A978VYD7_ZIZJJ</name>
<dbReference type="AlphaFoldDB" id="A0A978VYD7"/>
<reference evidence="6" key="1">
    <citation type="journal article" date="2021" name="Front. Plant Sci.">
        <title>Chromosome-Scale Genome Assembly for Chinese Sour Jujube and Insights Into Its Genome Evolution and Domestication Signature.</title>
        <authorList>
            <person name="Shen L.-Y."/>
            <person name="Luo H."/>
            <person name="Wang X.-L."/>
            <person name="Wang X.-M."/>
            <person name="Qiu X.-J."/>
            <person name="Liu H."/>
            <person name="Zhou S.-S."/>
            <person name="Jia K.-H."/>
            <person name="Nie S."/>
            <person name="Bao Y.-T."/>
            <person name="Zhang R.-G."/>
            <person name="Yun Q.-Z."/>
            <person name="Chai Y.-H."/>
            <person name="Lu J.-Y."/>
            <person name="Li Y."/>
            <person name="Zhao S.-W."/>
            <person name="Mao J.-F."/>
            <person name="Jia S.-G."/>
            <person name="Mao Y.-M."/>
        </authorList>
    </citation>
    <scope>NUCLEOTIDE SEQUENCE</scope>
    <source>
        <strain evidence="6">AT0</strain>
        <tissue evidence="6">Leaf</tissue>
    </source>
</reference>
<dbReference type="FunFam" id="3.30.70.3490:FF:000007">
    <property type="entry name" value="Oxysterol-binding protein-related protein 4B"/>
    <property type="match status" value="1"/>
</dbReference>
<dbReference type="GO" id="GO:0016020">
    <property type="term" value="C:membrane"/>
    <property type="evidence" value="ECO:0007669"/>
    <property type="project" value="TreeGrafter"/>
</dbReference>
<dbReference type="OrthoDB" id="14833at2759"/>
<proteinExistence type="inferred from homology"/>
<dbReference type="PANTHER" id="PTHR10972:SF102">
    <property type="entry name" value="OXYSTEROL-BINDING PROTEIN"/>
    <property type="match status" value="1"/>
</dbReference>
<dbReference type="SUPFAM" id="SSF144000">
    <property type="entry name" value="Oxysterol-binding protein-like"/>
    <property type="match status" value="1"/>
</dbReference>
<comment type="similarity">
    <text evidence="2 5">Belongs to the OSBP family.</text>
</comment>
<dbReference type="InterPro" id="IPR018494">
    <property type="entry name" value="Oxysterol-bd_CS"/>
</dbReference>
<protein>
    <recommendedName>
        <fullName evidence="8">Oxysterol-binding protein-related protein 4C-like</fullName>
    </recommendedName>
</protein>
<evidence type="ECO:0000256" key="2">
    <source>
        <dbReference type="ARBA" id="ARBA00008842"/>
    </source>
</evidence>
<comment type="function">
    <text evidence="1">May be involved in the transport of sterols.</text>
</comment>
<evidence type="ECO:0000256" key="5">
    <source>
        <dbReference type="RuleBase" id="RU003844"/>
    </source>
</evidence>
<accession>A0A978VYD7</accession>
<organism evidence="6 7">
    <name type="scientific">Ziziphus jujuba var. spinosa</name>
    <dbReference type="NCBI Taxonomy" id="714518"/>
    <lineage>
        <taxon>Eukaryota</taxon>
        <taxon>Viridiplantae</taxon>
        <taxon>Streptophyta</taxon>
        <taxon>Embryophyta</taxon>
        <taxon>Tracheophyta</taxon>
        <taxon>Spermatophyta</taxon>
        <taxon>Magnoliopsida</taxon>
        <taxon>eudicotyledons</taxon>
        <taxon>Gunneridae</taxon>
        <taxon>Pentapetalae</taxon>
        <taxon>rosids</taxon>
        <taxon>fabids</taxon>
        <taxon>Rosales</taxon>
        <taxon>Rhamnaceae</taxon>
        <taxon>Paliureae</taxon>
        <taxon>Ziziphus</taxon>
    </lineage>
</organism>
<sequence>MVTEGKEERTAVLTKPFSIEGESDVDHKPPNLIQRILSLFTNVRPGSDLTRMQLPPLFNVPKSQLQCFSEPLYCVNNDMLERCNNKNNPVDRFCAVVAWNISLLRPLNFGFAPYNPILGETHHASRGSLNVLVEQISHHPPVTALHATDDEQNVELLWCQHPNPKFYGTKVETEVRGKRLLKLLNHGETYEMKSPKLLIKFLPVPGVDWVGKDTIQCHESGLSAELDYGSKYFFGLRGGHRSIKGKIFETSTMRPLFEIDGQWDRTVTVKDINSGKFEVIYNAEKTISGLKTPIVKDQREIWPSESAIVWSEVSQGILSKDWAKAREAKTAVEEKQRELLRERESKGETWVPKHFTVSYSNESGWDCLPIRMKVPPAPIIFQL</sequence>
<keyword evidence="3" id="KW-0445">Lipid transport</keyword>
<dbReference type="FunFam" id="2.40.160.120:FF:000011">
    <property type="entry name" value="Oxysterol-binding protein-related protein 4C"/>
    <property type="match status" value="1"/>
</dbReference>
<evidence type="ECO:0000313" key="7">
    <source>
        <dbReference type="Proteomes" id="UP000813462"/>
    </source>
</evidence>
<dbReference type="GO" id="GO:0005829">
    <property type="term" value="C:cytosol"/>
    <property type="evidence" value="ECO:0007669"/>
    <property type="project" value="TreeGrafter"/>
</dbReference>
<comment type="caution">
    <text evidence="6">The sequence shown here is derived from an EMBL/GenBank/DDBJ whole genome shotgun (WGS) entry which is preliminary data.</text>
</comment>
<dbReference type="Gene3D" id="2.40.160.120">
    <property type="match status" value="1"/>
</dbReference>
<gene>
    <name evidence="6" type="ORF">FEM48_Zijuj01G0016400</name>
</gene>
<dbReference type="EMBL" id="JAEACU010000001">
    <property type="protein sequence ID" value="KAH7544721.1"/>
    <property type="molecule type" value="Genomic_DNA"/>
</dbReference>
<dbReference type="InterPro" id="IPR000648">
    <property type="entry name" value="Oxysterol-bd"/>
</dbReference>